<evidence type="ECO:0000313" key="2">
    <source>
        <dbReference type="Proteomes" id="UP000294902"/>
    </source>
</evidence>
<reference evidence="1 2" key="1">
    <citation type="submission" date="2019-03" db="EMBL/GenBank/DDBJ databases">
        <title>Genomic Encyclopedia of Type Strains, Phase IV (KMG-IV): sequencing the most valuable type-strain genomes for metagenomic binning, comparative biology and taxonomic classification.</title>
        <authorList>
            <person name="Goeker M."/>
        </authorList>
    </citation>
    <scope>NUCLEOTIDE SEQUENCE [LARGE SCALE GENOMIC DNA]</scope>
    <source>
        <strain evidence="1 2">DSM 24629</strain>
    </source>
</reference>
<protein>
    <submittedName>
        <fullName evidence="1">Uncharacterized protein</fullName>
    </submittedName>
</protein>
<sequence length="58" mass="7021">MNKWDKEYCTQFLDEVDYLANKGIKYVFVKRIDGVRNYKYTKTPELFEALAVFYKTII</sequence>
<evidence type="ECO:0000313" key="1">
    <source>
        <dbReference type="EMBL" id="TCT16377.1"/>
    </source>
</evidence>
<dbReference type="AlphaFoldDB" id="A0A4V2V0J1"/>
<comment type="caution">
    <text evidence="1">The sequence shown here is derived from an EMBL/GenBank/DDBJ whole genome shotgun (WGS) entry which is preliminary data.</text>
</comment>
<dbReference type="EMBL" id="SMAL01000002">
    <property type="protein sequence ID" value="TCT16377.1"/>
    <property type="molecule type" value="Genomic_DNA"/>
</dbReference>
<dbReference type="RefSeq" id="WP_165878477.1">
    <property type="nucleotide sequence ID" value="NZ_SMAL01000002.1"/>
</dbReference>
<name>A0A4V2V0J1_9FIRM</name>
<accession>A0A4V2V0J1</accession>
<organism evidence="1 2">
    <name type="scientific">Natranaerovirga pectinivora</name>
    <dbReference type="NCBI Taxonomy" id="682400"/>
    <lineage>
        <taxon>Bacteria</taxon>
        <taxon>Bacillati</taxon>
        <taxon>Bacillota</taxon>
        <taxon>Clostridia</taxon>
        <taxon>Lachnospirales</taxon>
        <taxon>Natranaerovirgaceae</taxon>
        <taxon>Natranaerovirga</taxon>
    </lineage>
</organism>
<keyword evidence="2" id="KW-1185">Reference proteome</keyword>
<proteinExistence type="predicted"/>
<dbReference type="Proteomes" id="UP000294902">
    <property type="component" value="Unassembled WGS sequence"/>
</dbReference>
<gene>
    <name evidence="1" type="ORF">EDC18_102396</name>
</gene>